<feature type="transmembrane region" description="Helical" evidence="5">
    <location>
        <begin position="28"/>
        <end position="49"/>
    </location>
</feature>
<feature type="non-terminal residue" evidence="6">
    <location>
        <position position="1"/>
    </location>
</feature>
<dbReference type="Proteomes" id="UP000823934">
    <property type="component" value="Unassembled WGS sequence"/>
</dbReference>
<proteinExistence type="predicted"/>
<protein>
    <submittedName>
        <fullName evidence="6">AEC family transporter</fullName>
    </submittedName>
</protein>
<evidence type="ECO:0000313" key="6">
    <source>
        <dbReference type="EMBL" id="HIW07276.1"/>
    </source>
</evidence>
<dbReference type="GO" id="GO:0055085">
    <property type="term" value="P:transmembrane transport"/>
    <property type="evidence" value="ECO:0007669"/>
    <property type="project" value="InterPro"/>
</dbReference>
<keyword evidence="4 5" id="KW-0472">Membrane</keyword>
<keyword evidence="2 5" id="KW-0812">Transmembrane</keyword>
<name>A0A9D1TUI8_9GAMM</name>
<evidence type="ECO:0000256" key="4">
    <source>
        <dbReference type="ARBA" id="ARBA00023136"/>
    </source>
</evidence>
<gene>
    <name evidence="6" type="ORF">H9889_08150</name>
</gene>
<dbReference type="AlphaFoldDB" id="A0A9D1TUI8"/>
<organism evidence="6 7">
    <name type="scientific">Candidatus Ignatzschineria merdigallinarum</name>
    <dbReference type="NCBI Taxonomy" id="2838621"/>
    <lineage>
        <taxon>Bacteria</taxon>
        <taxon>Pseudomonadati</taxon>
        <taxon>Pseudomonadota</taxon>
        <taxon>Gammaproteobacteria</taxon>
        <taxon>Cardiobacteriales</taxon>
        <taxon>Ignatzschineriaceae</taxon>
        <taxon>Ignatzschineria</taxon>
    </lineage>
</organism>
<feature type="transmembrane region" description="Helical" evidence="5">
    <location>
        <begin position="61"/>
        <end position="80"/>
    </location>
</feature>
<dbReference type="EMBL" id="DXHP01000180">
    <property type="protein sequence ID" value="HIW07276.1"/>
    <property type="molecule type" value="Genomic_DNA"/>
</dbReference>
<evidence type="ECO:0000256" key="1">
    <source>
        <dbReference type="ARBA" id="ARBA00004141"/>
    </source>
</evidence>
<dbReference type="Pfam" id="PF03547">
    <property type="entry name" value="Mem_trans"/>
    <property type="match status" value="1"/>
</dbReference>
<dbReference type="GO" id="GO:0016020">
    <property type="term" value="C:membrane"/>
    <property type="evidence" value="ECO:0007669"/>
    <property type="project" value="UniProtKB-SubCell"/>
</dbReference>
<sequence>AFNVFVKNFVQGGLILGTGWLLGLEGDLLKSAFLIGVLPTATAVPALAVGNHTYEETAAATVLLSTLMALVSIVIGVTIVDLI</sequence>
<reference evidence="6" key="2">
    <citation type="submission" date="2021-04" db="EMBL/GenBank/DDBJ databases">
        <authorList>
            <person name="Gilroy R."/>
        </authorList>
    </citation>
    <scope>NUCLEOTIDE SEQUENCE</scope>
    <source>
        <strain evidence="6">CHK160-9182</strain>
    </source>
</reference>
<evidence type="ECO:0000256" key="2">
    <source>
        <dbReference type="ARBA" id="ARBA00022692"/>
    </source>
</evidence>
<accession>A0A9D1TUI8</accession>
<evidence type="ECO:0000256" key="3">
    <source>
        <dbReference type="ARBA" id="ARBA00022989"/>
    </source>
</evidence>
<comment type="caution">
    <text evidence="6">The sequence shown here is derived from an EMBL/GenBank/DDBJ whole genome shotgun (WGS) entry which is preliminary data.</text>
</comment>
<evidence type="ECO:0000313" key="7">
    <source>
        <dbReference type="Proteomes" id="UP000823934"/>
    </source>
</evidence>
<evidence type="ECO:0000256" key="5">
    <source>
        <dbReference type="SAM" id="Phobius"/>
    </source>
</evidence>
<keyword evidence="3 5" id="KW-1133">Transmembrane helix</keyword>
<dbReference type="InterPro" id="IPR004776">
    <property type="entry name" value="Mem_transp_PIN-like"/>
</dbReference>
<reference evidence="6" key="1">
    <citation type="journal article" date="2021" name="PeerJ">
        <title>Extensive microbial diversity within the chicken gut microbiome revealed by metagenomics and culture.</title>
        <authorList>
            <person name="Gilroy R."/>
            <person name="Ravi A."/>
            <person name="Getino M."/>
            <person name="Pursley I."/>
            <person name="Horton D.L."/>
            <person name="Alikhan N.F."/>
            <person name="Baker D."/>
            <person name="Gharbi K."/>
            <person name="Hall N."/>
            <person name="Watson M."/>
            <person name="Adriaenssens E.M."/>
            <person name="Foster-Nyarko E."/>
            <person name="Jarju S."/>
            <person name="Secka A."/>
            <person name="Antonio M."/>
            <person name="Oren A."/>
            <person name="Chaudhuri R.R."/>
            <person name="La Ragione R."/>
            <person name="Hildebrand F."/>
            <person name="Pallen M.J."/>
        </authorList>
    </citation>
    <scope>NUCLEOTIDE SEQUENCE</scope>
    <source>
        <strain evidence="6">CHK160-9182</strain>
    </source>
</reference>
<comment type="subcellular location">
    <subcellularLocation>
        <location evidence="1">Membrane</location>
        <topology evidence="1">Multi-pass membrane protein</topology>
    </subcellularLocation>
</comment>